<sequence>MKHNKHLEAEILKNVRLRTACSILLAGSHESIDKLAQGIATQAELFFASRLVTFPMEVFCAPSTDADYETQRGQNRCNTGEVTATRKINIFYYGPADSNSGALHAVEHMICLGLHLRGDKGNFATRPEGPRNGILQLKPEMVNCSESGNLLRKLMKWSFAHPGNIHEKGRTSPQKECLVADFASEVWSARPTISGVVTQRGSLFHEILRDPPDIFAKLFGSLAKVIYPKPPPHPIRRGRKTGYGPGADHRRGARDHMPAAQCLVIGRRKPFRRHHRGNQQNGPPKGSPPTRATEIAGMCQPFVGIIAWLLPSVQNPKERLAIELLSKEFEEWVNRDNANNDIKVEISDYGFPGCATAKLECVDQDEFEETKKRRNYSYRCAEGRRPETNSKVIRALITAPLAATICGDVHVPMVMQKSKSWDLYSMRRSGRRAGRASRRHMEGSYKEEPLFAHTLAYAETRLTEVIIAIGLESKEEHEEGPLFAQIIQDRLPEGATVDYNPGDGQQNGLLMIKAQLPEPEQAAARILQIIERLKLAEYAGKPEIQGCIEALKESPSATSVLEELAAKTRPGLSETLPKMKQNKNLPHLIKQMFKSALRTAVSIHLAGSRESIEKPVQEIAKQAEPFFTERPATFPMKAAKEWLPLKKSLKKVPRNALTFNIFKEVFCAPTTDGVYETAVFAISQEQGPLQRAEKWRAELVDLPDATWLEYSQKVFEGPCWAACATPMDAKDKPKAELNYSKSGAEERIKGAARVNVTKTQH</sequence>
<name>A0AA36G4L4_9BILA</name>
<evidence type="ECO:0000313" key="2">
    <source>
        <dbReference type="EMBL" id="CAJ0579274.1"/>
    </source>
</evidence>
<accession>A0AA36G4L4</accession>
<feature type="non-terminal residue" evidence="2">
    <location>
        <position position="1"/>
    </location>
</feature>
<feature type="region of interest" description="Disordered" evidence="1">
    <location>
        <begin position="230"/>
        <end position="253"/>
    </location>
</feature>
<dbReference type="EMBL" id="CATQJA010002656">
    <property type="protein sequence ID" value="CAJ0579274.1"/>
    <property type="molecule type" value="Genomic_DNA"/>
</dbReference>
<feature type="region of interest" description="Disordered" evidence="1">
    <location>
        <begin position="270"/>
        <end position="292"/>
    </location>
</feature>
<gene>
    <name evidence="2" type="ORF">MSPICULIGERA_LOCUS17499</name>
</gene>
<evidence type="ECO:0000256" key="1">
    <source>
        <dbReference type="SAM" id="MobiDB-lite"/>
    </source>
</evidence>
<comment type="caution">
    <text evidence="2">The sequence shown here is derived from an EMBL/GenBank/DDBJ whole genome shotgun (WGS) entry which is preliminary data.</text>
</comment>
<proteinExistence type="predicted"/>
<protein>
    <submittedName>
        <fullName evidence="2">Uncharacterized protein</fullName>
    </submittedName>
</protein>
<evidence type="ECO:0000313" key="3">
    <source>
        <dbReference type="Proteomes" id="UP001177023"/>
    </source>
</evidence>
<keyword evidence="3" id="KW-1185">Reference proteome</keyword>
<dbReference type="Proteomes" id="UP001177023">
    <property type="component" value="Unassembled WGS sequence"/>
</dbReference>
<organism evidence="2 3">
    <name type="scientific">Mesorhabditis spiculigera</name>
    <dbReference type="NCBI Taxonomy" id="96644"/>
    <lineage>
        <taxon>Eukaryota</taxon>
        <taxon>Metazoa</taxon>
        <taxon>Ecdysozoa</taxon>
        <taxon>Nematoda</taxon>
        <taxon>Chromadorea</taxon>
        <taxon>Rhabditida</taxon>
        <taxon>Rhabditina</taxon>
        <taxon>Rhabditomorpha</taxon>
        <taxon>Rhabditoidea</taxon>
        <taxon>Rhabditidae</taxon>
        <taxon>Mesorhabditinae</taxon>
        <taxon>Mesorhabditis</taxon>
    </lineage>
</organism>
<dbReference type="AlphaFoldDB" id="A0AA36G4L4"/>
<reference evidence="2" key="1">
    <citation type="submission" date="2023-06" db="EMBL/GenBank/DDBJ databases">
        <authorList>
            <person name="Delattre M."/>
        </authorList>
    </citation>
    <scope>NUCLEOTIDE SEQUENCE</scope>
    <source>
        <strain evidence="2">AF72</strain>
    </source>
</reference>